<keyword evidence="5" id="KW-0472">Membrane</keyword>
<evidence type="ECO:0000313" key="12">
    <source>
        <dbReference type="Proteomes" id="UP001384579"/>
    </source>
</evidence>
<evidence type="ECO:0000313" key="11">
    <source>
        <dbReference type="EMBL" id="MEK0185521.1"/>
    </source>
</evidence>
<evidence type="ECO:0000256" key="10">
    <source>
        <dbReference type="SAM" id="SignalP"/>
    </source>
</evidence>
<dbReference type="Proteomes" id="UP001384579">
    <property type="component" value="Unassembled WGS sequence"/>
</dbReference>
<feature type="signal peptide" evidence="10">
    <location>
        <begin position="1"/>
        <end position="20"/>
    </location>
</feature>
<accession>A0ABU8YMM7</accession>
<comment type="function">
    <text evidence="9">One of the extrinsic, lumenal subunits of photosystem II (PSII), which stabilize and protect the oxygen-evolving complex. PSII is a light-driven water plastoquinone oxidoreductase, using light energy to abstract electrons from H(2)O, generating a proton gradient subsequently used for ATP formation. Required for dimerization of PSII and for binding of PsbQ to PSII.</text>
</comment>
<dbReference type="InterPro" id="IPR011250">
    <property type="entry name" value="OMP/PagP_B-barrel"/>
</dbReference>
<dbReference type="InterPro" id="IPR002628">
    <property type="entry name" value="PsbO"/>
</dbReference>
<keyword evidence="10" id="KW-0732">Signal</keyword>
<evidence type="ECO:0000256" key="1">
    <source>
        <dbReference type="ARBA" id="ARBA00004526"/>
    </source>
</evidence>
<keyword evidence="12" id="KW-1185">Reference proteome</keyword>
<evidence type="ECO:0000256" key="7">
    <source>
        <dbReference type="ARBA" id="ARBA00039796"/>
    </source>
</evidence>
<comment type="similarity">
    <text evidence="2">Belongs to the PsbO family.</text>
</comment>
<dbReference type="PANTHER" id="PTHR34058">
    <property type="entry name" value="OXYGEN-EVOLVING ENHANCER PROTEIN 1-2, CHLOROPLASTIC"/>
    <property type="match status" value="1"/>
</dbReference>
<dbReference type="RefSeq" id="WP_340519864.1">
    <property type="nucleotide sequence ID" value="NZ_JBBLXS010000126.1"/>
</dbReference>
<feature type="chain" id="PRO_5047417448" description="Photosystem II extrinsic protein O" evidence="10">
    <location>
        <begin position="21"/>
        <end position="280"/>
    </location>
</feature>
<dbReference type="SUPFAM" id="SSF56925">
    <property type="entry name" value="OMPA-like"/>
    <property type="match status" value="1"/>
</dbReference>
<keyword evidence="6" id="KW-0604">Photosystem II</keyword>
<evidence type="ECO:0000256" key="2">
    <source>
        <dbReference type="ARBA" id="ARBA00009838"/>
    </source>
</evidence>
<name>A0ABU8YMM7_9CYAN</name>
<dbReference type="EMBL" id="JBBLXS010000126">
    <property type="protein sequence ID" value="MEK0185521.1"/>
    <property type="molecule type" value="Genomic_DNA"/>
</dbReference>
<reference evidence="11 12" key="1">
    <citation type="journal article" date="2020" name="Harmful Algae">
        <title>Molecular and morphological characterization of a novel dihydroanatoxin-a producing Microcoleus species (cyanobacteria) from the Russian River, California, USA.</title>
        <authorList>
            <person name="Conklin K.Y."/>
            <person name="Stancheva R."/>
            <person name="Otten T.G."/>
            <person name="Fadness R."/>
            <person name="Boyer G.L."/>
            <person name="Read B."/>
            <person name="Zhang X."/>
            <person name="Sheath R.G."/>
        </authorList>
    </citation>
    <scope>NUCLEOTIDE SEQUENCE [LARGE SCALE GENOMIC DNA]</scope>
    <source>
        <strain evidence="11 12">PTRS2</strain>
    </source>
</reference>
<evidence type="ECO:0000256" key="8">
    <source>
        <dbReference type="ARBA" id="ARBA00043037"/>
    </source>
</evidence>
<dbReference type="Gene3D" id="2.40.160.30">
    <property type="entry name" value="Photosystem II, cytochrome c-550 precursor"/>
    <property type="match status" value="1"/>
</dbReference>
<comment type="caution">
    <text evidence="11">The sequence shown here is derived from an EMBL/GenBank/DDBJ whole genome shotgun (WGS) entry which is preliminary data.</text>
</comment>
<dbReference type="PROSITE" id="PS51257">
    <property type="entry name" value="PROKAR_LIPOPROTEIN"/>
    <property type="match status" value="1"/>
</dbReference>
<evidence type="ECO:0000256" key="5">
    <source>
        <dbReference type="ARBA" id="ARBA00023136"/>
    </source>
</evidence>
<protein>
    <recommendedName>
        <fullName evidence="7">Photosystem II extrinsic protein O</fullName>
    </recommendedName>
    <alternativeName>
        <fullName evidence="8">Photosystem II manganese-stabilizing polypeptide</fullName>
    </alternativeName>
</protein>
<keyword evidence="4" id="KW-0793">Thylakoid</keyword>
<evidence type="ECO:0000256" key="6">
    <source>
        <dbReference type="ARBA" id="ARBA00023276"/>
    </source>
</evidence>
<organism evidence="11 12">
    <name type="scientific">Microcoleus anatoxicus PTRS2</name>
    <dbReference type="NCBI Taxonomy" id="2705321"/>
    <lineage>
        <taxon>Bacteria</taxon>
        <taxon>Bacillati</taxon>
        <taxon>Cyanobacteriota</taxon>
        <taxon>Cyanophyceae</taxon>
        <taxon>Oscillatoriophycideae</taxon>
        <taxon>Oscillatoriales</taxon>
        <taxon>Microcoleaceae</taxon>
        <taxon>Microcoleus</taxon>
        <taxon>Microcoleus anatoxicus</taxon>
    </lineage>
</organism>
<evidence type="ECO:0000256" key="9">
    <source>
        <dbReference type="ARBA" id="ARBA00046136"/>
    </source>
</evidence>
<evidence type="ECO:0000256" key="3">
    <source>
        <dbReference type="ARBA" id="ARBA00022531"/>
    </source>
</evidence>
<evidence type="ECO:0000256" key="4">
    <source>
        <dbReference type="ARBA" id="ARBA00023078"/>
    </source>
</evidence>
<gene>
    <name evidence="11" type="ORF">WMG39_11785</name>
</gene>
<sequence>MKYRSLIVALLAFCMSALVACSSAPDTTVATTELLTYDQIRGTGLANNCPSLAETSRGSIAIEAGATYKLTGLCLQPTTYFVKEEPANKRQEAEFVPGKLLTRFTSSIDQVQGTLKVGTDGTLTFTEEDGLDFQAITIQLPGGEQVPFLFTIKELVATSDPGVVAINTSTDLQGTFNVPSYRSAGFLDPKGRGVATGYDNAVALPASDNSKRVRANVKLADTSTKAGKISLQVAKVDNTTGEVGGIFESIQPSDTDLGARPALDVKIRGIFYARIEPSVS</sequence>
<comment type="subcellular location">
    <subcellularLocation>
        <location evidence="1">Cellular thylakoid membrane</location>
        <topology evidence="1">Peripheral membrane protein</topology>
        <orientation evidence="1">Lumenal side</orientation>
    </subcellularLocation>
</comment>
<proteinExistence type="inferred from homology"/>
<dbReference type="Gene3D" id="3.30.2050.10">
    <property type="entry name" value="photosynthetic oxygen evolving center domain"/>
    <property type="match status" value="1"/>
</dbReference>
<keyword evidence="3" id="KW-0602">Photosynthesis</keyword>
<dbReference type="Pfam" id="PF01716">
    <property type="entry name" value="MSP"/>
    <property type="match status" value="1"/>
</dbReference>